<protein>
    <submittedName>
        <fullName evidence="2">Uncharacterized protein</fullName>
    </submittedName>
</protein>
<evidence type="ECO:0000313" key="3">
    <source>
        <dbReference type="Proteomes" id="UP001159363"/>
    </source>
</evidence>
<dbReference type="PANTHER" id="PTHR37162">
    <property type="entry name" value="HAT FAMILY DIMERISATION DOMAINCONTAINING PROTEIN-RELATED"/>
    <property type="match status" value="1"/>
</dbReference>
<gene>
    <name evidence="2" type="ORF">PR048_010890</name>
</gene>
<dbReference type="Proteomes" id="UP001159363">
    <property type="component" value="Chromosome 3"/>
</dbReference>
<accession>A0ABQ9I400</accession>
<evidence type="ECO:0000313" key="2">
    <source>
        <dbReference type="EMBL" id="KAJ8891374.1"/>
    </source>
</evidence>
<dbReference type="EMBL" id="JARBHB010000003">
    <property type="protein sequence ID" value="KAJ8891374.1"/>
    <property type="molecule type" value="Genomic_DNA"/>
</dbReference>
<reference evidence="2 3" key="1">
    <citation type="submission" date="2023-02" db="EMBL/GenBank/DDBJ databases">
        <title>LHISI_Scaffold_Assembly.</title>
        <authorList>
            <person name="Stuart O.P."/>
            <person name="Cleave R."/>
            <person name="Magrath M.J.L."/>
            <person name="Mikheyev A.S."/>
        </authorList>
    </citation>
    <scope>NUCLEOTIDE SEQUENCE [LARGE SCALE GENOMIC DNA]</scope>
    <source>
        <strain evidence="2">Daus_M_001</strain>
        <tissue evidence="2">Leg muscle</tissue>
    </source>
</reference>
<sequence>MSSISSNETTEKHPTRPKKNAYGQKYRVSWEDDPSFKGCLTELGSTTADVLFDSVQKSFQEGGIELHGNLLGMAGDGANVIMGANNSLSSHLKEVLPSSIQQLTRDTVTSVAVLREFQEFVGTEPHKILHPAQTRWLSFLPVVKRLLEQFYAHILFFQDGSLPEGIPAAQYILTTLRDPTYKLYLEVLEFVLPCFEYLNRETQSEKPKLFLLYDRIAAASRSILQCYIKQDYLARTPVEGIHYRNPSNYAAACLKYASPRFGSLYYPADNTDVEMSNTDVEVSNTDVEVSKTLVDGTTNILPKPSSIAELLKLNEELEKTLEEK</sequence>
<name>A0ABQ9I400_9NEOP</name>
<comment type="caution">
    <text evidence="2">The sequence shown here is derived from an EMBL/GenBank/DDBJ whole genome shotgun (WGS) entry which is preliminary data.</text>
</comment>
<feature type="region of interest" description="Disordered" evidence="1">
    <location>
        <begin position="1"/>
        <end position="20"/>
    </location>
</feature>
<proteinExistence type="predicted"/>
<dbReference type="PANTHER" id="PTHR37162:SF1">
    <property type="entry name" value="BED-TYPE DOMAIN-CONTAINING PROTEIN"/>
    <property type="match status" value="1"/>
</dbReference>
<evidence type="ECO:0000256" key="1">
    <source>
        <dbReference type="SAM" id="MobiDB-lite"/>
    </source>
</evidence>
<keyword evidence="3" id="KW-1185">Reference proteome</keyword>
<organism evidence="2 3">
    <name type="scientific">Dryococelus australis</name>
    <dbReference type="NCBI Taxonomy" id="614101"/>
    <lineage>
        <taxon>Eukaryota</taxon>
        <taxon>Metazoa</taxon>
        <taxon>Ecdysozoa</taxon>
        <taxon>Arthropoda</taxon>
        <taxon>Hexapoda</taxon>
        <taxon>Insecta</taxon>
        <taxon>Pterygota</taxon>
        <taxon>Neoptera</taxon>
        <taxon>Polyneoptera</taxon>
        <taxon>Phasmatodea</taxon>
        <taxon>Verophasmatodea</taxon>
        <taxon>Anareolatae</taxon>
        <taxon>Phasmatidae</taxon>
        <taxon>Eurycanthinae</taxon>
        <taxon>Dryococelus</taxon>
    </lineage>
</organism>